<accession>A0A448XLX3</accession>
<name>A0A448XLX3_9PLAT</name>
<evidence type="ECO:0000256" key="1">
    <source>
        <dbReference type="SAM" id="MobiDB-lite"/>
    </source>
</evidence>
<sequence length="144" mass="16033">MKAAAPPDLPAFLLVLFPPLSPAPPVPPVHPVMAVTSTQPLPRLQWRLPPWPLGDPPQPRAPRRPPASPAVSLPVLALVPGLVVVVARRRCPVHQAGRLPIHRATCFQVVWERRQQERWDPVRRLPAMPAVQQPLVPIRQVWCV</sequence>
<evidence type="ECO:0000313" key="3">
    <source>
        <dbReference type="Proteomes" id="UP000784294"/>
    </source>
</evidence>
<organism evidence="2 3">
    <name type="scientific">Protopolystoma xenopodis</name>
    <dbReference type="NCBI Taxonomy" id="117903"/>
    <lineage>
        <taxon>Eukaryota</taxon>
        <taxon>Metazoa</taxon>
        <taxon>Spiralia</taxon>
        <taxon>Lophotrochozoa</taxon>
        <taxon>Platyhelminthes</taxon>
        <taxon>Monogenea</taxon>
        <taxon>Polyopisthocotylea</taxon>
        <taxon>Polystomatidea</taxon>
        <taxon>Polystomatidae</taxon>
        <taxon>Protopolystoma</taxon>
    </lineage>
</organism>
<dbReference type="EMBL" id="CAAALY010262624">
    <property type="protein sequence ID" value="VEL39814.1"/>
    <property type="molecule type" value="Genomic_DNA"/>
</dbReference>
<feature type="region of interest" description="Disordered" evidence="1">
    <location>
        <begin position="47"/>
        <end position="69"/>
    </location>
</feature>
<gene>
    <name evidence="2" type="ORF">PXEA_LOCUS33254</name>
</gene>
<comment type="caution">
    <text evidence="2">The sequence shown here is derived from an EMBL/GenBank/DDBJ whole genome shotgun (WGS) entry which is preliminary data.</text>
</comment>
<reference evidence="2" key="1">
    <citation type="submission" date="2018-11" db="EMBL/GenBank/DDBJ databases">
        <authorList>
            <consortium name="Pathogen Informatics"/>
        </authorList>
    </citation>
    <scope>NUCLEOTIDE SEQUENCE</scope>
</reference>
<evidence type="ECO:0000313" key="2">
    <source>
        <dbReference type="EMBL" id="VEL39814.1"/>
    </source>
</evidence>
<feature type="compositionally biased region" description="Pro residues" evidence="1">
    <location>
        <begin position="49"/>
        <end position="68"/>
    </location>
</feature>
<proteinExistence type="predicted"/>
<keyword evidence="3" id="KW-1185">Reference proteome</keyword>
<dbReference type="Proteomes" id="UP000784294">
    <property type="component" value="Unassembled WGS sequence"/>
</dbReference>
<protein>
    <submittedName>
        <fullName evidence="2">Uncharacterized protein</fullName>
    </submittedName>
</protein>
<dbReference type="AlphaFoldDB" id="A0A448XLX3"/>